<reference evidence="2" key="1">
    <citation type="submission" date="2021-04" db="EMBL/GenBank/DDBJ databases">
        <title>Genome seq and assembly of Streptomyces sp. RG38.</title>
        <authorList>
            <person name="Chhetri G."/>
        </authorList>
    </citation>
    <scope>NUCLEOTIDE SEQUENCE</scope>
    <source>
        <strain evidence="2">RG38</strain>
    </source>
</reference>
<evidence type="ECO:0000313" key="3">
    <source>
        <dbReference type="Proteomes" id="UP000677875"/>
    </source>
</evidence>
<proteinExistence type="predicted"/>
<protein>
    <submittedName>
        <fullName evidence="2">Uncharacterized protein</fullName>
    </submittedName>
</protein>
<comment type="caution">
    <text evidence="2">The sequence shown here is derived from an EMBL/GenBank/DDBJ whole genome shotgun (WGS) entry which is preliminary data.</text>
</comment>
<sequence length="97" mass="10221">MLGTAPEGARPQGRYRGCDDDDRRVVAGAGHRYGGSAEQVLRYYDEAAPAAGWRGTEVPGCFAKEVDGTTAYLTVEGPEGGVLLVEVLADREASAMC</sequence>
<keyword evidence="3" id="KW-1185">Reference proteome</keyword>
<accession>A0A940XRC5</accession>
<organism evidence="2 3">
    <name type="scientific">Streptomyces tagetis</name>
    <dbReference type="NCBI Taxonomy" id="2820809"/>
    <lineage>
        <taxon>Bacteria</taxon>
        <taxon>Bacillati</taxon>
        <taxon>Actinomycetota</taxon>
        <taxon>Actinomycetes</taxon>
        <taxon>Kitasatosporales</taxon>
        <taxon>Streptomycetaceae</taxon>
        <taxon>Streptomyces</taxon>
    </lineage>
</organism>
<gene>
    <name evidence="2" type="ORF">J5Y05_23220</name>
</gene>
<dbReference type="AlphaFoldDB" id="A0A940XRC5"/>
<name>A0A940XRC5_9ACTN</name>
<dbReference type="Proteomes" id="UP000677875">
    <property type="component" value="Unassembled WGS sequence"/>
</dbReference>
<evidence type="ECO:0000256" key="1">
    <source>
        <dbReference type="SAM" id="MobiDB-lite"/>
    </source>
</evidence>
<feature type="region of interest" description="Disordered" evidence="1">
    <location>
        <begin position="1"/>
        <end position="21"/>
    </location>
</feature>
<dbReference type="EMBL" id="JAGPNL010000007">
    <property type="protein sequence ID" value="MBQ0829379.1"/>
    <property type="molecule type" value="Genomic_DNA"/>
</dbReference>
<evidence type="ECO:0000313" key="2">
    <source>
        <dbReference type="EMBL" id="MBQ0829379.1"/>
    </source>
</evidence>